<keyword evidence="3 6" id="KW-0812">Transmembrane</keyword>
<gene>
    <name evidence="8" type="ORF">HBE96_25435</name>
</gene>
<keyword evidence="2 6" id="KW-1003">Cell membrane</keyword>
<feature type="transmembrane region" description="Helical" evidence="6">
    <location>
        <begin position="101"/>
        <end position="123"/>
    </location>
</feature>
<feature type="transmembrane region" description="Helical" evidence="6">
    <location>
        <begin position="143"/>
        <end position="167"/>
    </location>
</feature>
<dbReference type="PANTHER" id="PTHR46795">
    <property type="entry name" value="ABC TRANSPORTER PERMEASE-RELATED-RELATED"/>
    <property type="match status" value="1"/>
</dbReference>
<feature type="transmembrane region" description="Helical" evidence="6">
    <location>
        <begin position="21"/>
        <end position="40"/>
    </location>
</feature>
<dbReference type="InterPro" id="IPR027022">
    <property type="entry name" value="ABC_permease_BceB-typ"/>
</dbReference>
<comment type="similarity">
    <text evidence="6">Belongs to the ABC-4 integral membrane protein family.</text>
</comment>
<dbReference type="InterPro" id="IPR052536">
    <property type="entry name" value="ABC-4_Integral_Memb_Prot"/>
</dbReference>
<feature type="transmembrane region" description="Helical" evidence="6">
    <location>
        <begin position="536"/>
        <end position="557"/>
    </location>
</feature>
<keyword evidence="6" id="KW-0813">Transport</keyword>
<dbReference type="EMBL" id="JABBNI010000067">
    <property type="protein sequence ID" value="NMM65924.1"/>
    <property type="molecule type" value="Genomic_DNA"/>
</dbReference>
<dbReference type="AlphaFoldDB" id="A0A7Y0HQB5"/>
<evidence type="ECO:0000256" key="2">
    <source>
        <dbReference type="ARBA" id="ARBA00022475"/>
    </source>
</evidence>
<comment type="caution">
    <text evidence="8">The sequence shown here is derived from an EMBL/GenBank/DDBJ whole genome shotgun (WGS) entry which is preliminary data.</text>
</comment>
<feature type="transmembrane region" description="Helical" evidence="6">
    <location>
        <begin position="591"/>
        <end position="616"/>
    </location>
</feature>
<evidence type="ECO:0000259" key="7">
    <source>
        <dbReference type="Pfam" id="PF02687"/>
    </source>
</evidence>
<sequence>MSLLNLGINNVKHNFKSYVSYFISTAFSVFILFVFFSIYFNRQMESYSSGRLKLYTVFKVASIIVIIFSALFIWYANGFFIKSRKKEIAIYSIVGMKKREIGVLLFCENMFLGVLAIIIGVPLGVIASKFLFQLLVNMMKASVVAYFTLDIRAVIATTIIFMALFVFNSIKAYRVIYKFSLIELLHADKEAEKVPEGSKVKALISIIMILLGYFIASTKILQGGSKMMYFALIVLILVISGTYILFNNFIIVMLNKLKKNKKLYYKGENLISISQILYRIKANSNTLATIAIVSAVALTAIGFTFSFYVALQKMPSYISPFSLMYKGGDVDLNNKVEQIINKHGEVKVTHKSDIELINVKALTSKYKGPYGVDLKAPFDAYIMSKSEYNEIMNNSEMSRTNSVDGFQVVKGLNFTNDNQCFFIEVTNESQHGRLKGEKVSVQDSSNKFNLNIIDSDGKGVVGKNFAKTMLVVTDDTFNKLLNSNKDNTTKIRGYMLDNSLNSEKLVSELSHVITKDRYFDSFYDAYSISYRVYGCYVFIGAFLGILFILSTGSILYYKQLMEAYEDKERYGILKKIGVSKKEKRHTVLKQLALIFGLPVLVSLFHSIAALYIFIAFASEAKIIVECVGGIVLVYIAIYLCYYMISVKSYMKIIK</sequence>
<dbReference type="PIRSF" id="PIRSF018968">
    <property type="entry name" value="ABC_permease_BceB"/>
    <property type="match status" value="1"/>
</dbReference>
<dbReference type="PANTHER" id="PTHR46795:SF3">
    <property type="entry name" value="ABC TRANSPORTER PERMEASE"/>
    <property type="match status" value="1"/>
</dbReference>
<feature type="transmembrane region" description="Helical" evidence="6">
    <location>
        <begin position="227"/>
        <end position="254"/>
    </location>
</feature>
<feature type="transmembrane region" description="Helical" evidence="6">
    <location>
        <begin position="622"/>
        <end position="644"/>
    </location>
</feature>
<evidence type="ECO:0000256" key="1">
    <source>
        <dbReference type="ARBA" id="ARBA00004651"/>
    </source>
</evidence>
<reference evidence="8 9" key="1">
    <citation type="submission" date="2020-06" db="EMBL/GenBank/DDBJ databases">
        <title>Complete Genome Sequence of Clostridium muelleri sp. nov. P21T, an Acid-Alcohol Producing Acetogen Isolated from Old Hay.</title>
        <authorList>
            <person name="Duncan K.E."/>
            <person name="Tanner R.S."/>
        </authorList>
    </citation>
    <scope>NUCLEOTIDE SEQUENCE [LARGE SCALE GENOMIC DNA]</scope>
    <source>
        <strain evidence="8 9">P21</strain>
    </source>
</reference>
<feature type="domain" description="ABC3 transporter permease C-terminal" evidence="7">
    <location>
        <begin position="542"/>
        <end position="652"/>
    </location>
</feature>
<dbReference type="Pfam" id="PF02687">
    <property type="entry name" value="FtsX"/>
    <property type="match status" value="2"/>
</dbReference>
<proteinExistence type="inferred from homology"/>
<keyword evidence="5 6" id="KW-0472">Membrane</keyword>
<evidence type="ECO:0000256" key="6">
    <source>
        <dbReference type="PIRNR" id="PIRNR018968"/>
    </source>
</evidence>
<keyword evidence="4 6" id="KW-1133">Transmembrane helix</keyword>
<feature type="transmembrane region" description="Helical" evidence="6">
    <location>
        <begin position="202"/>
        <end position="221"/>
    </location>
</feature>
<organism evidence="8 9">
    <name type="scientific">Clostridium muellerianum</name>
    <dbReference type="NCBI Taxonomy" id="2716538"/>
    <lineage>
        <taxon>Bacteria</taxon>
        <taxon>Bacillati</taxon>
        <taxon>Bacillota</taxon>
        <taxon>Clostridia</taxon>
        <taxon>Eubacteriales</taxon>
        <taxon>Clostridiaceae</taxon>
        <taxon>Clostridium</taxon>
    </lineage>
</organism>
<evidence type="ECO:0000256" key="3">
    <source>
        <dbReference type="ARBA" id="ARBA00022692"/>
    </source>
</evidence>
<feature type="domain" description="ABC3 transporter permease C-terminal" evidence="7">
    <location>
        <begin position="60"/>
        <end position="179"/>
    </location>
</feature>
<dbReference type="GO" id="GO:0005886">
    <property type="term" value="C:plasma membrane"/>
    <property type="evidence" value="ECO:0007669"/>
    <property type="project" value="UniProtKB-SubCell"/>
</dbReference>
<feature type="transmembrane region" description="Helical" evidence="6">
    <location>
        <begin position="287"/>
        <end position="311"/>
    </location>
</feature>
<feature type="transmembrane region" description="Helical" evidence="6">
    <location>
        <begin position="60"/>
        <end position="80"/>
    </location>
</feature>
<dbReference type="RefSeq" id="WP_169300507.1">
    <property type="nucleotide sequence ID" value="NZ_JABBNI010000067.1"/>
</dbReference>
<evidence type="ECO:0000256" key="5">
    <source>
        <dbReference type="ARBA" id="ARBA00023136"/>
    </source>
</evidence>
<dbReference type="Proteomes" id="UP000537131">
    <property type="component" value="Unassembled WGS sequence"/>
</dbReference>
<dbReference type="GO" id="GO:0055085">
    <property type="term" value="P:transmembrane transport"/>
    <property type="evidence" value="ECO:0007669"/>
    <property type="project" value="UniProtKB-UniRule"/>
</dbReference>
<comment type="subcellular location">
    <subcellularLocation>
        <location evidence="1 6">Cell membrane</location>
        <topology evidence="1 6">Multi-pass membrane protein</topology>
    </subcellularLocation>
</comment>
<evidence type="ECO:0000313" key="9">
    <source>
        <dbReference type="Proteomes" id="UP000537131"/>
    </source>
</evidence>
<keyword evidence="9" id="KW-1185">Reference proteome</keyword>
<evidence type="ECO:0000256" key="4">
    <source>
        <dbReference type="ARBA" id="ARBA00022989"/>
    </source>
</evidence>
<dbReference type="InterPro" id="IPR003838">
    <property type="entry name" value="ABC3_permease_C"/>
</dbReference>
<evidence type="ECO:0000313" key="8">
    <source>
        <dbReference type="EMBL" id="NMM65924.1"/>
    </source>
</evidence>
<protein>
    <submittedName>
        <fullName evidence="8">ABC transporter permease</fullName>
    </submittedName>
</protein>
<accession>A0A7Y0HQB5</accession>
<name>A0A7Y0HQB5_9CLOT</name>